<dbReference type="InterPro" id="IPR010645">
    <property type="entry name" value="MFS_4"/>
</dbReference>
<proteinExistence type="predicted"/>
<evidence type="ECO:0000256" key="2">
    <source>
        <dbReference type="ARBA" id="ARBA00022989"/>
    </source>
</evidence>
<feature type="transmembrane region" description="Helical" evidence="4">
    <location>
        <begin position="79"/>
        <end position="98"/>
    </location>
</feature>
<feature type="domain" description="Major facilitator superfamily (MFS) profile" evidence="5">
    <location>
        <begin position="9"/>
        <end position="385"/>
    </location>
</feature>
<dbReference type="RefSeq" id="WP_127650619.1">
    <property type="nucleotide sequence ID" value="NZ_MKWS01000010.1"/>
</dbReference>
<dbReference type="PANTHER" id="PTHR23537">
    <property type="match status" value="1"/>
</dbReference>
<dbReference type="PROSITE" id="PS50850">
    <property type="entry name" value="MFS"/>
    <property type="match status" value="1"/>
</dbReference>
<reference evidence="6 7" key="1">
    <citation type="submission" date="2016-10" db="EMBL/GenBank/DDBJ databases">
        <title>Search of new enzymes for the oxidation of sulfur compounds.</title>
        <authorList>
            <person name="Novo A."/>
            <person name="Moreira I.S."/>
            <person name="Castro P.M."/>
        </authorList>
    </citation>
    <scope>NUCLEOTIDE SEQUENCE [LARGE SCALE GENOMIC DNA]</scope>
    <source>
        <strain evidence="6 7">A9</strain>
    </source>
</reference>
<keyword evidence="2 4" id="KW-1133">Transmembrane helix</keyword>
<feature type="transmembrane region" description="Helical" evidence="4">
    <location>
        <begin position="104"/>
        <end position="126"/>
    </location>
</feature>
<name>A0AA94JHG3_9PSED</name>
<feature type="transmembrane region" description="Helical" evidence="4">
    <location>
        <begin position="275"/>
        <end position="292"/>
    </location>
</feature>
<feature type="transmembrane region" description="Helical" evidence="4">
    <location>
        <begin position="49"/>
        <end position="67"/>
    </location>
</feature>
<evidence type="ECO:0000256" key="4">
    <source>
        <dbReference type="SAM" id="Phobius"/>
    </source>
</evidence>
<gene>
    <name evidence="6" type="ORF">A9HBioS_3444</name>
</gene>
<sequence>MRTSTSTGIWLPIFAGLCASLVSIGLARFAYTPLIPSLIEAQWFSANDVVYLGAANLVGYLIGALLGRPTARQLGNKNALRLMMLVVTAAFFACAFPLSVSWFFGWRLLSGIAGGAIMVLVAATVLPHVPAARKGLASGAIFLGIGLGIAGSGTLVPPLLSLGLQATWLGLGALALLLTALSWFGWPSDFPHPQAAHEKTPVETTPRGVYLLFAQYAFMAAGLVPAMVFLVDYVARGLGAGAHVGALIWVMYGLGAIVGPVSYGFLADQLGARSGIRLVLVVQAIALGLLAMSHSFVALALLAVILGSFPPGIVPLALARVHELVPEHHRQQIAWSRATVSFATFQALAGFAYSALFNASGGHHALLFVIAAGAIVVALLLEQAMKWLPVPIEPHGCAN</sequence>
<dbReference type="AlphaFoldDB" id="A0AA94JHG3"/>
<dbReference type="GO" id="GO:0022857">
    <property type="term" value="F:transmembrane transporter activity"/>
    <property type="evidence" value="ECO:0007669"/>
    <property type="project" value="InterPro"/>
</dbReference>
<feature type="transmembrane region" description="Helical" evidence="4">
    <location>
        <begin position="138"/>
        <end position="160"/>
    </location>
</feature>
<dbReference type="GO" id="GO:0005886">
    <property type="term" value="C:plasma membrane"/>
    <property type="evidence" value="ECO:0007669"/>
    <property type="project" value="TreeGrafter"/>
</dbReference>
<dbReference type="InterPro" id="IPR036259">
    <property type="entry name" value="MFS_trans_sf"/>
</dbReference>
<feature type="transmembrane region" description="Helical" evidence="4">
    <location>
        <begin position="298"/>
        <end position="318"/>
    </location>
</feature>
<feature type="transmembrane region" description="Helical" evidence="4">
    <location>
        <begin position="362"/>
        <end position="381"/>
    </location>
</feature>
<organism evidence="6 7">
    <name type="scientific">Pseudomonas koreensis</name>
    <dbReference type="NCBI Taxonomy" id="198620"/>
    <lineage>
        <taxon>Bacteria</taxon>
        <taxon>Pseudomonadati</taxon>
        <taxon>Pseudomonadota</taxon>
        <taxon>Gammaproteobacteria</taxon>
        <taxon>Pseudomonadales</taxon>
        <taxon>Pseudomonadaceae</taxon>
        <taxon>Pseudomonas</taxon>
    </lineage>
</organism>
<feature type="transmembrane region" description="Helical" evidence="4">
    <location>
        <begin position="338"/>
        <end position="356"/>
    </location>
</feature>
<dbReference type="PANTHER" id="PTHR23537:SF1">
    <property type="entry name" value="SUGAR TRANSPORTER"/>
    <property type="match status" value="1"/>
</dbReference>
<feature type="transmembrane region" description="Helical" evidence="4">
    <location>
        <begin position="208"/>
        <end position="230"/>
    </location>
</feature>
<protein>
    <recommendedName>
        <fullName evidence="5">Major facilitator superfamily (MFS) profile domain-containing protein</fullName>
    </recommendedName>
</protein>
<dbReference type="InterPro" id="IPR020846">
    <property type="entry name" value="MFS_dom"/>
</dbReference>
<comment type="caution">
    <text evidence="6">The sequence shown here is derived from an EMBL/GenBank/DDBJ whole genome shotgun (WGS) entry which is preliminary data.</text>
</comment>
<evidence type="ECO:0000259" key="5">
    <source>
        <dbReference type="PROSITE" id="PS50850"/>
    </source>
</evidence>
<keyword evidence="1 4" id="KW-0812">Transmembrane</keyword>
<dbReference type="Proteomes" id="UP000288002">
    <property type="component" value="Unassembled WGS sequence"/>
</dbReference>
<evidence type="ECO:0000256" key="3">
    <source>
        <dbReference type="ARBA" id="ARBA00023136"/>
    </source>
</evidence>
<accession>A0AA94JHG3</accession>
<keyword evidence="3 4" id="KW-0472">Membrane</keyword>
<dbReference type="EMBL" id="MKWS01000010">
    <property type="protein sequence ID" value="RVD76904.1"/>
    <property type="molecule type" value="Genomic_DNA"/>
</dbReference>
<dbReference type="SUPFAM" id="SSF103473">
    <property type="entry name" value="MFS general substrate transporter"/>
    <property type="match status" value="1"/>
</dbReference>
<dbReference type="Pfam" id="PF06779">
    <property type="entry name" value="MFS_4"/>
    <property type="match status" value="1"/>
</dbReference>
<evidence type="ECO:0000313" key="7">
    <source>
        <dbReference type="Proteomes" id="UP000288002"/>
    </source>
</evidence>
<feature type="transmembrane region" description="Helical" evidence="4">
    <location>
        <begin position="9"/>
        <end position="29"/>
    </location>
</feature>
<evidence type="ECO:0000313" key="6">
    <source>
        <dbReference type="EMBL" id="RVD76904.1"/>
    </source>
</evidence>
<evidence type="ECO:0000256" key="1">
    <source>
        <dbReference type="ARBA" id="ARBA00022692"/>
    </source>
</evidence>
<feature type="transmembrane region" description="Helical" evidence="4">
    <location>
        <begin position="242"/>
        <end position="263"/>
    </location>
</feature>
<dbReference type="Gene3D" id="1.20.1250.20">
    <property type="entry name" value="MFS general substrate transporter like domains"/>
    <property type="match status" value="2"/>
</dbReference>
<feature type="transmembrane region" description="Helical" evidence="4">
    <location>
        <begin position="166"/>
        <end position="187"/>
    </location>
</feature>